<feature type="transmembrane region" description="Helical" evidence="1">
    <location>
        <begin position="7"/>
        <end position="30"/>
    </location>
</feature>
<dbReference type="Proteomes" id="UP000192923">
    <property type="component" value="Unassembled WGS sequence"/>
</dbReference>
<keyword evidence="3" id="KW-1185">Reference proteome</keyword>
<dbReference type="AlphaFoldDB" id="A0A1Y6D0Y9"/>
<evidence type="ECO:0000256" key="1">
    <source>
        <dbReference type="SAM" id="Phobius"/>
    </source>
</evidence>
<name>A0A1Y6D0Y9_9GAMM</name>
<feature type="transmembrane region" description="Helical" evidence="1">
    <location>
        <begin position="36"/>
        <end position="63"/>
    </location>
</feature>
<keyword evidence="1" id="KW-0472">Membrane</keyword>
<keyword evidence="1" id="KW-0812">Transmembrane</keyword>
<reference evidence="2 3" key="1">
    <citation type="submission" date="2016-12" db="EMBL/GenBank/DDBJ databases">
        <authorList>
            <person name="Song W.-J."/>
            <person name="Kurnit D.M."/>
        </authorList>
    </citation>
    <scope>NUCLEOTIDE SEQUENCE [LARGE SCALE GENOMIC DNA]</scope>
    <source>
        <strain evidence="2 3">175</strain>
    </source>
</reference>
<dbReference type="InterPro" id="IPR047814">
    <property type="entry name" value="TfpX/TfpZ-like"/>
</dbReference>
<evidence type="ECO:0000313" key="2">
    <source>
        <dbReference type="EMBL" id="SMF93645.1"/>
    </source>
</evidence>
<dbReference type="STRING" id="1760988.SAMN02949497_0932"/>
<dbReference type="NCBIfam" id="NF041437">
    <property type="entry name" value="TfpZ"/>
    <property type="match status" value="1"/>
</dbReference>
<feature type="transmembrane region" description="Helical" evidence="1">
    <location>
        <begin position="75"/>
        <end position="95"/>
    </location>
</feature>
<organism evidence="2 3">
    <name type="scientific">Methylomagnum ishizawai</name>
    <dbReference type="NCBI Taxonomy" id="1760988"/>
    <lineage>
        <taxon>Bacteria</taxon>
        <taxon>Pseudomonadati</taxon>
        <taxon>Pseudomonadota</taxon>
        <taxon>Gammaproteobacteria</taxon>
        <taxon>Methylococcales</taxon>
        <taxon>Methylococcaceae</taxon>
        <taxon>Methylomagnum</taxon>
    </lineage>
</organism>
<evidence type="ECO:0000313" key="3">
    <source>
        <dbReference type="Proteomes" id="UP000192923"/>
    </source>
</evidence>
<evidence type="ECO:0008006" key="4">
    <source>
        <dbReference type="Google" id="ProtNLM"/>
    </source>
</evidence>
<keyword evidence="1" id="KW-1133">Transmembrane helix</keyword>
<accession>A0A1Y6D0Y9</accession>
<dbReference type="RefSeq" id="WP_125468797.1">
    <property type="nucleotide sequence ID" value="NZ_FXAM01000001.1"/>
</dbReference>
<dbReference type="EMBL" id="FXAM01000001">
    <property type="protein sequence ID" value="SMF93645.1"/>
    <property type="molecule type" value="Genomic_DNA"/>
</dbReference>
<proteinExistence type="predicted"/>
<sequence>MSRWKACAIHLGISLLVISVLVGIMALTWYPPIYAWAMGGLGLIMILASVDACLGPLLTLIVWNVDKPSLRFDMAVIVCLQVMGLWYGVYTAFLARPIYQVFAVNQFDLVAAVDVPEGELENAIRQEFKSLPLTGPEIIAVQMPTDPAERRKLLFSSVQGGADLAQLPHYYVPYAELAPEAARKAKPLDALTQRDAATRDKLSAYLSSHDLDPAKVKFLPMRAKAHDQTVLVDADTGAVLGIVNIDPWVQ</sequence>
<dbReference type="OrthoDB" id="8613597at2"/>
<protein>
    <recommendedName>
        <fullName evidence="4">Type IV pilin accessory protein</fullName>
    </recommendedName>
</protein>
<gene>
    <name evidence="2" type="ORF">SAMN02949497_0932</name>
</gene>